<evidence type="ECO:0000313" key="5">
    <source>
        <dbReference type="EMBL" id="BAY87952.1"/>
    </source>
</evidence>
<accession>A0A1Z4M394</accession>
<gene>
    <name evidence="5" type="ORF">NIES267_74760</name>
</gene>
<dbReference type="InterPro" id="IPR044946">
    <property type="entry name" value="Restrct_endonuc_typeI_TRD_sf"/>
</dbReference>
<dbReference type="EMBL" id="AP018230">
    <property type="protein sequence ID" value="BAY87952.1"/>
    <property type="molecule type" value="Genomic_DNA"/>
</dbReference>
<keyword evidence="6" id="KW-1185">Reference proteome</keyword>
<dbReference type="PANTHER" id="PTHR30408">
    <property type="entry name" value="TYPE-1 RESTRICTION ENZYME ECOKI SPECIFICITY PROTEIN"/>
    <property type="match status" value="1"/>
</dbReference>
<dbReference type="InterPro" id="IPR000055">
    <property type="entry name" value="Restrct_endonuc_typeI_TRD"/>
</dbReference>
<dbReference type="AlphaFoldDB" id="A0A1Z4M394"/>
<keyword evidence="2" id="KW-0680">Restriction system</keyword>
<evidence type="ECO:0000313" key="6">
    <source>
        <dbReference type="Proteomes" id="UP000218418"/>
    </source>
</evidence>
<dbReference type="REBASE" id="207554">
    <property type="entry name" value="S.Cpa267ORF74750P"/>
</dbReference>
<evidence type="ECO:0000256" key="3">
    <source>
        <dbReference type="ARBA" id="ARBA00023125"/>
    </source>
</evidence>
<dbReference type="GO" id="GO:0009307">
    <property type="term" value="P:DNA restriction-modification system"/>
    <property type="evidence" value="ECO:0007669"/>
    <property type="project" value="UniProtKB-KW"/>
</dbReference>
<proteinExistence type="inferred from homology"/>
<dbReference type="OrthoDB" id="9815652at2"/>
<keyword evidence="5" id="KW-0614">Plasmid</keyword>
<dbReference type="Proteomes" id="UP000218418">
    <property type="component" value="Plasmid plasmid3"/>
</dbReference>
<comment type="similarity">
    <text evidence="1">Belongs to the type-I restriction system S methylase family.</text>
</comment>
<keyword evidence="3" id="KW-0238">DNA-binding</keyword>
<dbReference type="PANTHER" id="PTHR30408:SF12">
    <property type="entry name" value="TYPE I RESTRICTION ENZYME MJAVIII SPECIFICITY SUBUNIT"/>
    <property type="match status" value="1"/>
</dbReference>
<evidence type="ECO:0000256" key="1">
    <source>
        <dbReference type="ARBA" id="ARBA00010923"/>
    </source>
</evidence>
<evidence type="ECO:0000256" key="2">
    <source>
        <dbReference type="ARBA" id="ARBA00022747"/>
    </source>
</evidence>
<protein>
    <submittedName>
        <fullName evidence="5">Putative type I restriction enzyme specificity protein</fullName>
    </submittedName>
</protein>
<sequence>MKTKYPKVPIRKLVVSVDKWNPSDNKTNEIFTYIDISSVSRETKQIEEAVQIWTNEAPSRARQLIKSEDVIVSTVRPNLNAVAYTDFRFDGATASTGFTVLRTKQDKLNSRYLYYWTRTPYFIREMTKTSTGASYPAVSDSIVKDSVIPLPPLEEQRRIAGILDKADEVRRQRQEAIRLTEELLKSLFLDMFGDPVTNPKGWEVKPMYELIQNIKAGWSVKGEERRCEGQEWGVLKISAVTFGRFQPNEHKVVQDIPPGKSLIIPKRGDLLFSRANTRELVAATCLVEKDYERLFLPDKLWKILPNSKLTNTVYLRFLIAESKFRGLLAKKATGTSGSMLNVSQQKLLEMNAPVPDLERQNYFAETVWKIYGMQEQYGLTTNESSNLFNSLLQKAFRGEL</sequence>
<geneLocation type="plasmid" evidence="6">
    <name>Plasmid3 dna</name>
</geneLocation>
<dbReference type="SUPFAM" id="SSF116734">
    <property type="entry name" value="DNA methylase specificity domain"/>
    <property type="match status" value="2"/>
</dbReference>
<feature type="domain" description="Type I restriction modification DNA specificity" evidence="4">
    <location>
        <begin position="27"/>
        <end position="174"/>
    </location>
</feature>
<organism evidence="5 6">
    <name type="scientific">Calothrix parasitica NIES-267</name>
    <dbReference type="NCBI Taxonomy" id="1973488"/>
    <lineage>
        <taxon>Bacteria</taxon>
        <taxon>Bacillati</taxon>
        <taxon>Cyanobacteriota</taxon>
        <taxon>Cyanophyceae</taxon>
        <taxon>Nostocales</taxon>
        <taxon>Calotrichaceae</taxon>
        <taxon>Calothrix</taxon>
    </lineage>
</organism>
<evidence type="ECO:0000259" key="4">
    <source>
        <dbReference type="Pfam" id="PF01420"/>
    </source>
</evidence>
<dbReference type="GO" id="GO:0003677">
    <property type="term" value="F:DNA binding"/>
    <property type="evidence" value="ECO:0007669"/>
    <property type="project" value="UniProtKB-KW"/>
</dbReference>
<reference evidence="5 6" key="1">
    <citation type="submission" date="2017-06" db="EMBL/GenBank/DDBJ databases">
        <title>Genome sequencing of cyanobaciteial culture collection at National Institute for Environmental Studies (NIES).</title>
        <authorList>
            <person name="Hirose Y."/>
            <person name="Shimura Y."/>
            <person name="Fujisawa T."/>
            <person name="Nakamura Y."/>
            <person name="Kawachi M."/>
        </authorList>
    </citation>
    <scope>NUCLEOTIDE SEQUENCE [LARGE SCALE GENOMIC DNA]</scope>
    <source>
        <strain evidence="5 6">NIES-267</strain>
        <plasmid evidence="6">Plasmid3 dna</plasmid>
    </source>
</reference>
<dbReference type="InterPro" id="IPR052021">
    <property type="entry name" value="Type-I_RS_S_subunit"/>
</dbReference>
<name>A0A1Z4M394_9CYAN</name>
<dbReference type="Pfam" id="PF01420">
    <property type="entry name" value="Methylase_S"/>
    <property type="match status" value="1"/>
</dbReference>
<dbReference type="Gene3D" id="3.90.220.20">
    <property type="entry name" value="DNA methylase specificity domains"/>
    <property type="match status" value="2"/>
</dbReference>